<evidence type="ECO:0000313" key="3">
    <source>
        <dbReference type="EMBL" id="KAF0329404.1"/>
    </source>
</evidence>
<comment type="caution">
    <text evidence="3">The sequence shown here is derived from an EMBL/GenBank/DDBJ whole genome shotgun (WGS) entry which is preliminary data.</text>
</comment>
<dbReference type="SUPFAM" id="SSF48452">
    <property type="entry name" value="TPR-like"/>
    <property type="match status" value="2"/>
</dbReference>
<dbReference type="InterPro" id="IPR024983">
    <property type="entry name" value="CHAT_dom"/>
</dbReference>
<sequence>MNHQNLDLANAIEALQLESQGSSQIQPANLDVDRTSKVDLLASSLLKRFVHTQSLRDINRAIDLWTTEINRNHRPGPLAARRLESLGECFSERARVFDSEEDLKRAVQLTDEAINGMPLAHPNYPDFMMSLANRLNLLSSRSRSMNDLNRAVHAAEVAAVLTLEDHPLRPVRLEVHGAMLCERSERTGSIEDLRCAIGVLDMGLQASPDGHPVALGLLGGMGRCLGNMYDYTGFLGDLDKSIECLSAVVAGMSRGHPHITIYLNLLGTQLSKRHEHTGSMDDIDHSIKTLQKTLDMIPDHNPLRLTLMINISASLLLRYGRTGAVDDLQNAIDITDSALRATTPGHEAYAARSANLGAFLSRRYERFRSIDDLDRANDLLRTAVALLPEDDPRRPLEMNNLASGLFTRFLETQSNADLDEAIDVLKRATTIIPENHPERAMVFENLVRCYYRRGQHTVDDQMRCSLEGWNSRNSPPSIRIAMAYLAAGLLNRNERYEESSQILEDAVSLLPSVSPRALKGSDQQHMLQKVPGLASLASSTALHSGKSPVDAIRLLESGRGIMAGLLFETRTEIEGLKQSCPQLADEFSSLRDKLDSPSSIANPQLTEQDTSSWETPAKQRRELESRFNEVVAEIRTKPGFEDFLLPPKAETLLSAASSGPIVVLNATFWRCDAIIINSSGIQLLPLPRFGLLNIEGGIQFSTYSLESMWDVIARPILDHLGFIESPKDGNFPHVWWILTGSLSRLPIHAAGYHYEGSSETVIDRVVSSYSTSIKALLQSRQNSVRNIRRGTSHKACLVSVRTTPSQGNLEPSDLEFAEQEIQTINSLLSPAVPTTLLSQPEKDDVLLRLESCTAFHFAGHGITDSLDPSKSSLLLNDWVKNPLTVEDLTALRLFEKSPWLSYLSACSTGDNQAERLQDESIHLTTNVRLKQPRKCIERL</sequence>
<evidence type="ECO:0000256" key="1">
    <source>
        <dbReference type="SAM" id="MobiDB-lite"/>
    </source>
</evidence>
<dbReference type="AlphaFoldDB" id="A0A8H3WM30"/>
<dbReference type="Pfam" id="PF12770">
    <property type="entry name" value="CHAT"/>
    <property type="match status" value="1"/>
</dbReference>
<feature type="region of interest" description="Disordered" evidence="1">
    <location>
        <begin position="594"/>
        <end position="614"/>
    </location>
</feature>
<protein>
    <recommendedName>
        <fullName evidence="2">CHAT domain-containing protein</fullName>
    </recommendedName>
</protein>
<dbReference type="Proteomes" id="UP000434172">
    <property type="component" value="Unassembled WGS sequence"/>
</dbReference>
<keyword evidence="4" id="KW-1185">Reference proteome</keyword>
<feature type="domain" description="CHAT" evidence="2">
    <location>
        <begin position="705"/>
        <end position="925"/>
    </location>
</feature>
<evidence type="ECO:0000313" key="4">
    <source>
        <dbReference type="Proteomes" id="UP000434172"/>
    </source>
</evidence>
<dbReference type="PANTHER" id="PTHR19959">
    <property type="entry name" value="KINESIN LIGHT CHAIN"/>
    <property type="match status" value="1"/>
</dbReference>
<dbReference type="InterPro" id="IPR011990">
    <property type="entry name" value="TPR-like_helical_dom_sf"/>
</dbReference>
<proteinExistence type="predicted"/>
<dbReference type="Gene3D" id="1.25.40.10">
    <property type="entry name" value="Tetratricopeptide repeat domain"/>
    <property type="match status" value="2"/>
</dbReference>
<dbReference type="PANTHER" id="PTHR19959:SF119">
    <property type="entry name" value="FUNGAL LIPASE-LIKE DOMAIN-CONTAINING PROTEIN"/>
    <property type="match status" value="1"/>
</dbReference>
<name>A0A8H3WM30_9PEZI</name>
<organism evidence="3 4">
    <name type="scientific">Colletotrichum asianum</name>
    <dbReference type="NCBI Taxonomy" id="702518"/>
    <lineage>
        <taxon>Eukaryota</taxon>
        <taxon>Fungi</taxon>
        <taxon>Dikarya</taxon>
        <taxon>Ascomycota</taxon>
        <taxon>Pezizomycotina</taxon>
        <taxon>Sordariomycetes</taxon>
        <taxon>Hypocreomycetidae</taxon>
        <taxon>Glomerellales</taxon>
        <taxon>Glomerellaceae</taxon>
        <taxon>Colletotrichum</taxon>
        <taxon>Colletotrichum gloeosporioides species complex</taxon>
    </lineage>
</organism>
<feature type="compositionally biased region" description="Polar residues" evidence="1">
    <location>
        <begin position="596"/>
        <end position="614"/>
    </location>
</feature>
<evidence type="ECO:0000259" key="2">
    <source>
        <dbReference type="Pfam" id="PF12770"/>
    </source>
</evidence>
<reference evidence="3 4" key="1">
    <citation type="submission" date="2019-12" db="EMBL/GenBank/DDBJ databases">
        <title>A genome sequence resource for the geographically widespread anthracnose pathogen Colletotrichum asianum.</title>
        <authorList>
            <person name="Meng Y."/>
        </authorList>
    </citation>
    <scope>NUCLEOTIDE SEQUENCE [LARGE SCALE GENOMIC DNA]</scope>
    <source>
        <strain evidence="3 4">ICMP 18580</strain>
    </source>
</reference>
<gene>
    <name evidence="3" type="ORF">GQ607_003353</name>
</gene>
<dbReference type="OrthoDB" id="9991317at2759"/>
<accession>A0A8H3WM30</accession>
<dbReference type="EMBL" id="WOWK01000012">
    <property type="protein sequence ID" value="KAF0329404.1"/>
    <property type="molecule type" value="Genomic_DNA"/>
</dbReference>